<feature type="region of interest" description="Disordered" evidence="1">
    <location>
        <begin position="402"/>
        <end position="447"/>
    </location>
</feature>
<reference evidence="4 5" key="1">
    <citation type="submission" date="2024-02" db="EMBL/GenBank/DDBJ databases">
        <authorList>
            <person name="Chen Y."/>
            <person name="Shah S."/>
            <person name="Dougan E. K."/>
            <person name="Thang M."/>
            <person name="Chan C."/>
        </authorList>
    </citation>
    <scope>NUCLEOTIDE SEQUENCE [LARGE SCALE GENOMIC DNA]</scope>
</reference>
<evidence type="ECO:0000256" key="1">
    <source>
        <dbReference type="SAM" id="MobiDB-lite"/>
    </source>
</evidence>
<dbReference type="EMBL" id="CAXAMM010021668">
    <property type="protein sequence ID" value="CAK9050400.1"/>
    <property type="molecule type" value="Genomic_DNA"/>
</dbReference>
<organism evidence="4 5">
    <name type="scientific">Durusdinium trenchii</name>
    <dbReference type="NCBI Taxonomy" id="1381693"/>
    <lineage>
        <taxon>Eukaryota</taxon>
        <taxon>Sar</taxon>
        <taxon>Alveolata</taxon>
        <taxon>Dinophyceae</taxon>
        <taxon>Suessiales</taxon>
        <taxon>Symbiodiniaceae</taxon>
        <taxon>Durusdinium</taxon>
    </lineage>
</organism>
<proteinExistence type="predicted"/>
<evidence type="ECO:0000256" key="3">
    <source>
        <dbReference type="SAM" id="SignalP"/>
    </source>
</evidence>
<evidence type="ECO:0000256" key="2">
    <source>
        <dbReference type="SAM" id="Phobius"/>
    </source>
</evidence>
<keyword evidence="2" id="KW-0472">Membrane</keyword>
<keyword evidence="2" id="KW-1133">Transmembrane helix</keyword>
<feature type="chain" id="PRO_5046491654" evidence="3">
    <location>
        <begin position="18"/>
        <end position="1301"/>
    </location>
</feature>
<name>A0ABP0MG15_9DINO</name>
<sequence length="1301" mass="143406">MGGVRLVLVAALTSAQGWWWNETMEPPPTNSSPPGRWEALFRETMPTMAAWWDDGGVKLTGVRQWTVELGDGGNDRDLWMVFDLIFSLVGWALFGSAWSGVKVGCKRALQLALVLILCIVAHYVWALCWPVLSLILTIGMALVWLVRKTVKILGNMAYRGQRLLGGTPEAGDADFMGPGMGRTPETAELRGFKPNSTEKWIVLKRDEMTVVFKLGGDTFPIRSSGLYASIEPDTLRGHPRLLALLRGHDKVHLCRHGSCGEDGQHFQIYALAKKFDPEKFQLQQACQSAKDAGSFLWGVASTTTRRLADFGSESEPEAEKCEAHRVRWTGQDGEERLSVQVCGNLGTREAELLEEDKAEGKLSVPLCAQHTTQYLLTRYTNKCAFGGCSRLGTTSRKGVRYCTDHEEEAKPSRQSRSRSRERPRDPDPPELHPGDDRPEERRERGQNELGEMRELLKEIKGSLETAQGSMISPPSVTHQRKRGLSKSPGRTPKSSIHRNLAKIGMLDSPDDVHMGNLLEEFFDMYAETRGTNVGEGEIRSRLAERHDKEVAEVTRTLVQLALVEQDKGQKGLSKFIKSWSKAYDHPEIAEFPSSATQSDWSVVSSTRTSPAKEVTPMVVERSAQPVLIEKPGIFGQDRKAGAGGAAEGDPMLQASGDQEFGLVRRHSSLASLAAAGGEQDHHEELYSDQDFTDLDPGLAVDYQGNEDNQGEFEEESIGDVEDESEAEEMSEGPSRSGTEEQGAGDEDATPGETMEGTHPGPEGVWANPEQAHLRRAGAGAMAAAQQVGFVQDQWEVSIQQGQMTIYHHVPRTESTRCMGTYADGQTFSIEWMDNWRIEGPANPELPPWTGYTVFTLQGRSLDGVDHPAEMEGTSSSEGTEVGDEELEDLDGGQTDEQQPGGGTTLKLSEPLEEAPQVLEVSPKDREVRDFEAVALTSGAVVDPESEAAFTIVAATMGVDAKGQLAERVRQCGMMADLILLEGPLVSSWEVFNNAELFDQWGKWEMEFVTTELGEATARRRRMMIMMKGAEDACLQVVEDYLIKTPVASPMASCIKPAGAEGLTWEFPMRLQICPGIPRDPLLPALVAHGWWAEESERVNIYGLGGPARWPLMDKTNGQMERIFVYDLKGPVGAVRALTPWELWRCQGRDSTSWAQARDNGVGEEDLLRQGCRGTGRRTAQSLLFAAAKVVTEHVREQSADEGRAGAVRDGPEDESLAKLLLWLRKWRTGEFGRGLISRRAGGVGAETLAGMKENAQVVWRWGESLWLEALEELEEFAGRSASWRASKLKEGGAMFGQQPPR</sequence>
<gene>
    <name evidence="4" type="ORF">SCF082_LOCUS27805</name>
</gene>
<feature type="compositionally biased region" description="Acidic residues" evidence="1">
    <location>
        <begin position="708"/>
        <end position="730"/>
    </location>
</feature>
<feature type="region of interest" description="Disordered" evidence="1">
    <location>
        <begin position="465"/>
        <end position="495"/>
    </location>
</feature>
<accession>A0ABP0MG15</accession>
<feature type="region of interest" description="Disordered" evidence="1">
    <location>
        <begin position="862"/>
        <end position="923"/>
    </location>
</feature>
<protein>
    <submittedName>
        <fullName evidence="4">Tyr recombinase domain-containing protein</fullName>
    </submittedName>
</protein>
<comment type="caution">
    <text evidence="4">The sequence shown here is derived from an EMBL/GenBank/DDBJ whole genome shotgun (WGS) entry which is preliminary data.</text>
</comment>
<keyword evidence="3" id="KW-0732">Signal</keyword>
<dbReference type="Proteomes" id="UP001642464">
    <property type="component" value="Unassembled WGS sequence"/>
</dbReference>
<feature type="compositionally biased region" description="Basic and acidic residues" evidence="1">
    <location>
        <begin position="402"/>
        <end position="411"/>
    </location>
</feature>
<feature type="region of interest" description="Disordered" evidence="1">
    <location>
        <begin position="629"/>
        <end position="653"/>
    </location>
</feature>
<evidence type="ECO:0000313" key="4">
    <source>
        <dbReference type="EMBL" id="CAK9050400.1"/>
    </source>
</evidence>
<keyword evidence="5" id="KW-1185">Reference proteome</keyword>
<evidence type="ECO:0000313" key="5">
    <source>
        <dbReference type="Proteomes" id="UP001642464"/>
    </source>
</evidence>
<keyword evidence="2" id="KW-0812">Transmembrane</keyword>
<feature type="transmembrane region" description="Helical" evidence="2">
    <location>
        <begin position="113"/>
        <end position="146"/>
    </location>
</feature>
<feature type="region of interest" description="Disordered" evidence="1">
    <location>
        <begin position="691"/>
        <end position="766"/>
    </location>
</feature>
<feature type="compositionally biased region" description="Basic and acidic residues" evidence="1">
    <location>
        <begin position="418"/>
        <end position="447"/>
    </location>
</feature>
<feature type="compositionally biased region" description="Low complexity" evidence="1">
    <location>
        <begin position="870"/>
        <end position="879"/>
    </location>
</feature>
<feature type="transmembrane region" description="Helical" evidence="2">
    <location>
        <begin position="78"/>
        <end position="101"/>
    </location>
</feature>
<feature type="signal peptide" evidence="3">
    <location>
        <begin position="1"/>
        <end position="17"/>
    </location>
</feature>
<feature type="compositionally biased region" description="Polar residues" evidence="1">
    <location>
        <begin position="465"/>
        <end position="477"/>
    </location>
</feature>
<feature type="compositionally biased region" description="Acidic residues" evidence="1">
    <location>
        <begin position="880"/>
        <end position="890"/>
    </location>
</feature>